<protein>
    <submittedName>
        <fullName evidence="2">Uncharacterized protein</fullName>
    </submittedName>
</protein>
<name>A0A368H6U5_ANCCA</name>
<dbReference type="AlphaFoldDB" id="A0A368H6U5"/>
<comment type="caution">
    <text evidence="2">The sequence shown here is derived from an EMBL/GenBank/DDBJ whole genome shotgun (WGS) entry which is preliminary data.</text>
</comment>
<feature type="region of interest" description="Disordered" evidence="1">
    <location>
        <begin position="45"/>
        <end position="82"/>
    </location>
</feature>
<feature type="region of interest" description="Disordered" evidence="1">
    <location>
        <begin position="1"/>
        <end position="33"/>
    </location>
</feature>
<proteinExistence type="predicted"/>
<feature type="compositionally biased region" description="Basic and acidic residues" evidence="1">
    <location>
        <begin position="70"/>
        <end position="82"/>
    </location>
</feature>
<dbReference type="OrthoDB" id="5874011at2759"/>
<gene>
    <name evidence="2" type="ORF">ANCCAN_01383</name>
</gene>
<keyword evidence="3" id="KW-1185">Reference proteome</keyword>
<evidence type="ECO:0000313" key="2">
    <source>
        <dbReference type="EMBL" id="RCN52341.1"/>
    </source>
</evidence>
<reference evidence="2 3" key="1">
    <citation type="submission" date="2014-10" db="EMBL/GenBank/DDBJ databases">
        <title>Draft genome of the hookworm Ancylostoma caninum.</title>
        <authorList>
            <person name="Mitreva M."/>
        </authorList>
    </citation>
    <scope>NUCLEOTIDE SEQUENCE [LARGE SCALE GENOMIC DNA]</scope>
    <source>
        <strain evidence="2 3">Baltimore</strain>
    </source>
</reference>
<accession>A0A368H6U5</accession>
<organism evidence="2 3">
    <name type="scientific">Ancylostoma caninum</name>
    <name type="common">Dog hookworm</name>
    <dbReference type="NCBI Taxonomy" id="29170"/>
    <lineage>
        <taxon>Eukaryota</taxon>
        <taxon>Metazoa</taxon>
        <taxon>Ecdysozoa</taxon>
        <taxon>Nematoda</taxon>
        <taxon>Chromadorea</taxon>
        <taxon>Rhabditida</taxon>
        <taxon>Rhabditina</taxon>
        <taxon>Rhabditomorpha</taxon>
        <taxon>Strongyloidea</taxon>
        <taxon>Ancylostomatidae</taxon>
        <taxon>Ancylostomatinae</taxon>
        <taxon>Ancylostoma</taxon>
    </lineage>
</organism>
<sequence>MEESADKDGAFQSAPSSPTLPVPSSSFESSAGPIYEESAIETAAVTPNRTLHTTLYKRMDKTTTLADTPESTKRENSRCAQQ</sequence>
<dbReference type="EMBL" id="JOJR01000007">
    <property type="protein sequence ID" value="RCN52341.1"/>
    <property type="molecule type" value="Genomic_DNA"/>
</dbReference>
<evidence type="ECO:0000313" key="3">
    <source>
        <dbReference type="Proteomes" id="UP000252519"/>
    </source>
</evidence>
<evidence type="ECO:0000256" key="1">
    <source>
        <dbReference type="SAM" id="MobiDB-lite"/>
    </source>
</evidence>
<dbReference type="Proteomes" id="UP000252519">
    <property type="component" value="Unassembled WGS sequence"/>
</dbReference>
<feature type="compositionally biased region" description="Low complexity" evidence="1">
    <location>
        <begin position="13"/>
        <end position="26"/>
    </location>
</feature>